<dbReference type="GO" id="GO:0032259">
    <property type="term" value="P:methylation"/>
    <property type="evidence" value="ECO:0007669"/>
    <property type="project" value="UniProtKB-KW"/>
</dbReference>
<keyword evidence="1" id="KW-0808">Transferase</keyword>
<dbReference type="Proteomes" id="UP000316471">
    <property type="component" value="Unassembled WGS sequence"/>
</dbReference>
<reference evidence="1 2" key="1">
    <citation type="journal article" date="2015" name="Stand. Genomic Sci.">
        <title>Genomic Encyclopedia of Bacterial and Archaeal Type Strains, Phase III: the genomes of soil and plant-associated and newly described type strains.</title>
        <authorList>
            <person name="Whitman W.B."/>
            <person name="Woyke T."/>
            <person name="Klenk H.P."/>
            <person name="Zhou Y."/>
            <person name="Lilburn T.G."/>
            <person name="Beck B.J."/>
            <person name="De Vos P."/>
            <person name="Vandamme P."/>
            <person name="Eisen J.A."/>
            <person name="Garrity G."/>
            <person name="Hugenholtz P."/>
            <person name="Kyrpides N.C."/>
        </authorList>
    </citation>
    <scope>NUCLEOTIDE SEQUENCE [LARGE SCALE GENOMIC DNA]</scope>
    <source>
        <strain evidence="1 2">CGMCC 1.10136</strain>
    </source>
</reference>
<organism evidence="1 2">
    <name type="scientific">Aerolutibacter ruishenii</name>
    <dbReference type="NCBI Taxonomy" id="686800"/>
    <lineage>
        <taxon>Bacteria</taxon>
        <taxon>Pseudomonadati</taxon>
        <taxon>Pseudomonadota</taxon>
        <taxon>Gammaproteobacteria</taxon>
        <taxon>Lysobacterales</taxon>
        <taxon>Lysobacteraceae</taxon>
        <taxon>Aerolutibacter</taxon>
    </lineage>
</organism>
<name>A0A562M2T3_9GAMM</name>
<dbReference type="GO" id="GO:0008168">
    <property type="term" value="F:methyltransferase activity"/>
    <property type="evidence" value="ECO:0007669"/>
    <property type="project" value="UniProtKB-KW"/>
</dbReference>
<evidence type="ECO:0000313" key="2">
    <source>
        <dbReference type="Proteomes" id="UP000316471"/>
    </source>
</evidence>
<dbReference type="Gene3D" id="3.40.50.150">
    <property type="entry name" value="Vaccinia Virus protein VP39"/>
    <property type="match status" value="1"/>
</dbReference>
<gene>
    <name evidence="1" type="ORF">IP93_00252</name>
</gene>
<protein>
    <submittedName>
        <fullName evidence="1">Cyclopropane fatty-acyl-phospholipid synthase-like methyltransferase</fullName>
    </submittedName>
</protein>
<comment type="caution">
    <text evidence="1">The sequence shown here is derived from an EMBL/GenBank/DDBJ whole genome shotgun (WGS) entry which is preliminary data.</text>
</comment>
<proteinExistence type="predicted"/>
<sequence length="308" mass="33776">MSRSNVACPVCEAGASAPYAVVDGYPYYLCGGCGSIHIAPEVIADMDAGVALVGEYASEYWEQERAGALERAAGASLCRAGEAILYCRRPVHRFLDVGAGPGFLLCKLQELLDTNGEVFHGVEKFPPPYAVHGTNFHVGSVDELEGTFDAGVCIEVVEHLTPKMLDDLVSGIARVSAPGSFWLFNTGMPEYVRNEDPAYLDPLRRGHIISYSLRAVSAIFARHGLRVGGLPGKSFAFCAEYQPSESPTFDERIYQPVAENEDLLRRNELFYYAAFETARSYLYFAEYQERTRWALSLQGALQAANLGC</sequence>
<evidence type="ECO:0000313" key="1">
    <source>
        <dbReference type="EMBL" id="TWI14257.1"/>
    </source>
</evidence>
<dbReference type="RefSeq" id="WP_144811185.1">
    <property type="nucleotide sequence ID" value="NZ_VLKP01000001.1"/>
</dbReference>
<dbReference type="OrthoDB" id="5945784at2"/>
<keyword evidence="2" id="KW-1185">Reference proteome</keyword>
<dbReference type="SUPFAM" id="SSF53335">
    <property type="entry name" value="S-adenosyl-L-methionine-dependent methyltransferases"/>
    <property type="match status" value="1"/>
</dbReference>
<dbReference type="InterPro" id="IPR029063">
    <property type="entry name" value="SAM-dependent_MTases_sf"/>
</dbReference>
<dbReference type="EMBL" id="VLKP01000001">
    <property type="protein sequence ID" value="TWI14257.1"/>
    <property type="molecule type" value="Genomic_DNA"/>
</dbReference>
<dbReference type="Pfam" id="PF13489">
    <property type="entry name" value="Methyltransf_23"/>
    <property type="match status" value="1"/>
</dbReference>
<dbReference type="AlphaFoldDB" id="A0A562M2T3"/>
<keyword evidence="1" id="KW-0489">Methyltransferase</keyword>
<accession>A0A562M2T3</accession>